<evidence type="ECO:0000313" key="5">
    <source>
        <dbReference type="Proteomes" id="UP000234462"/>
    </source>
</evidence>
<dbReference type="PANTHER" id="PTHR30486">
    <property type="entry name" value="TWITCHING MOTILITY PROTEIN PILT"/>
    <property type="match status" value="1"/>
</dbReference>
<comment type="similarity">
    <text evidence="1">Belongs to the GSP E family.</text>
</comment>
<proteinExistence type="inferred from homology"/>
<keyword evidence="5" id="KW-1185">Reference proteome</keyword>
<dbReference type="InterPro" id="IPR050921">
    <property type="entry name" value="T4SS_GSP_E_ATPase"/>
</dbReference>
<gene>
    <name evidence="4" type="ORF">BJEO58_01436</name>
</gene>
<dbReference type="OrthoDB" id="9810761at2"/>
<organism evidence="4 5">
    <name type="scientific">Brevibacterium jeotgali</name>
    <dbReference type="NCBI Taxonomy" id="1262550"/>
    <lineage>
        <taxon>Bacteria</taxon>
        <taxon>Bacillati</taxon>
        <taxon>Actinomycetota</taxon>
        <taxon>Actinomycetes</taxon>
        <taxon>Micrococcales</taxon>
        <taxon>Brevibacteriaceae</taxon>
        <taxon>Brevibacterium</taxon>
    </lineage>
</organism>
<feature type="domain" description="Bacterial type II secretion system protein E" evidence="3">
    <location>
        <begin position="92"/>
        <end position="370"/>
    </location>
</feature>
<dbReference type="AlphaFoldDB" id="A0A2H1L534"/>
<protein>
    <submittedName>
        <fullName evidence="4">Pilus assembly protein CpaF</fullName>
    </submittedName>
</protein>
<dbReference type="Gene3D" id="3.30.450.380">
    <property type="match status" value="1"/>
</dbReference>
<dbReference type="SUPFAM" id="SSF52540">
    <property type="entry name" value="P-loop containing nucleoside triphosphate hydrolases"/>
    <property type="match status" value="1"/>
</dbReference>
<dbReference type="Proteomes" id="UP000234462">
    <property type="component" value="Unassembled WGS sequence"/>
</dbReference>
<sequence>MSPLLKRVRPEQNDEFAFDGEDALTPEQSAVREYRRMLLDEIDLDELSKYDSTQRRVRLERVLSHLISQSGPVMSASSRQSLIRRVVDEALGLGVLEPLLADPSVTEIMVNGPDDVYVERRGRLEKLDMAFSGNDQLMQTIDRIVAGVNRRVDESSPMVDARLPTGERVNVIVPPLALDGPTMTIRRFPTPFHLDDLIAKGSLDTPSRDFLVSCVRARFNIVVSGGTGTGKTTMLNALSGLIPDTDRIVTIEDSAELQLQQPHVVRLESRPANIEGKGLVTIRDLVRNSLRMRPDRIIVGEVRGGETLDMLQAMNTGHDGSLVTVHANNADDAVSRLETLASMSELQIPYAALRDQINSAVDLIVQLSRGADGTRRISEIAAVTSRSREEFELVRVLEFDADPLTADRRVTGRFRFHPVPFHLAQRMWLSGHPLPDHVPVTPDPETGAARPGAPAAEVPGTGAHP</sequence>
<dbReference type="InterPro" id="IPR027417">
    <property type="entry name" value="P-loop_NTPase"/>
</dbReference>
<dbReference type="Pfam" id="PF00437">
    <property type="entry name" value="T2SSE"/>
    <property type="match status" value="1"/>
</dbReference>
<name>A0A2H1L534_9MICO</name>
<evidence type="ECO:0000313" key="4">
    <source>
        <dbReference type="EMBL" id="SMY11845.1"/>
    </source>
</evidence>
<reference evidence="5" key="1">
    <citation type="submission" date="2017-03" db="EMBL/GenBank/DDBJ databases">
        <authorList>
            <person name="Monnet C."/>
        </authorList>
    </citation>
    <scope>NUCLEOTIDE SEQUENCE [LARGE SCALE GENOMIC DNA]</scope>
    <source>
        <strain evidence="5">SJ5-8</strain>
    </source>
</reference>
<dbReference type="FunFam" id="3.40.50.300:FF:000928">
    <property type="entry name" value="Pilus assembly protein CpaF"/>
    <property type="match status" value="1"/>
</dbReference>
<evidence type="ECO:0000256" key="1">
    <source>
        <dbReference type="ARBA" id="ARBA00006611"/>
    </source>
</evidence>
<dbReference type="PANTHER" id="PTHR30486:SF15">
    <property type="entry name" value="TYPE II_IV SECRETION SYSTEM ATPASE"/>
    <property type="match status" value="1"/>
</dbReference>
<dbReference type="Gene3D" id="3.40.50.300">
    <property type="entry name" value="P-loop containing nucleotide triphosphate hydrolases"/>
    <property type="match status" value="1"/>
</dbReference>
<evidence type="ECO:0000259" key="3">
    <source>
        <dbReference type="Pfam" id="PF00437"/>
    </source>
</evidence>
<dbReference type="EMBL" id="FXZM01000005">
    <property type="protein sequence ID" value="SMY11845.1"/>
    <property type="molecule type" value="Genomic_DNA"/>
</dbReference>
<dbReference type="InterPro" id="IPR001482">
    <property type="entry name" value="T2SS/T4SS_dom"/>
</dbReference>
<feature type="region of interest" description="Disordered" evidence="2">
    <location>
        <begin position="435"/>
        <end position="465"/>
    </location>
</feature>
<dbReference type="GO" id="GO:0016887">
    <property type="term" value="F:ATP hydrolysis activity"/>
    <property type="evidence" value="ECO:0007669"/>
    <property type="project" value="InterPro"/>
</dbReference>
<accession>A0A2H1L534</accession>
<dbReference type="CDD" id="cd01130">
    <property type="entry name" value="VirB11-like_ATPase"/>
    <property type="match status" value="1"/>
</dbReference>
<evidence type="ECO:0000256" key="2">
    <source>
        <dbReference type="SAM" id="MobiDB-lite"/>
    </source>
</evidence>
<dbReference type="RefSeq" id="WP_101588785.1">
    <property type="nucleotide sequence ID" value="NZ_FXZM01000005.1"/>
</dbReference>